<gene>
    <name evidence="1" type="ORF">HMPREF0373_03019</name>
</gene>
<dbReference type="Proteomes" id="UP000016608">
    <property type="component" value="Unassembled WGS sequence"/>
</dbReference>
<protein>
    <submittedName>
        <fullName evidence="1">Uncharacterized protein</fullName>
    </submittedName>
</protein>
<reference evidence="1 2" key="1">
    <citation type="submission" date="2013-06" db="EMBL/GenBank/DDBJ databases">
        <authorList>
            <person name="Weinstock G."/>
            <person name="Sodergren E."/>
            <person name="Lobos E.A."/>
            <person name="Fulton L."/>
            <person name="Fulton R."/>
            <person name="Courtney L."/>
            <person name="Fronick C."/>
            <person name="O'Laughlin M."/>
            <person name="Godfrey J."/>
            <person name="Wilson R.M."/>
            <person name="Miner T."/>
            <person name="Farmer C."/>
            <person name="Delehaunty K."/>
            <person name="Cordes M."/>
            <person name="Minx P."/>
            <person name="Tomlinson C."/>
            <person name="Chen J."/>
            <person name="Wollam A."/>
            <person name="Pepin K.H."/>
            <person name="Bhonagiri V."/>
            <person name="Zhang X."/>
            <person name="Warren W."/>
            <person name="Mitreva M."/>
            <person name="Mardis E.R."/>
            <person name="Wilson R.K."/>
        </authorList>
    </citation>
    <scope>NUCLEOTIDE SEQUENCE [LARGE SCALE GENOMIC DNA]</scope>
    <source>
        <strain evidence="1 2">ATCC 29099</strain>
    </source>
</reference>
<name>U2PE50_EUBRA</name>
<evidence type="ECO:0000313" key="1">
    <source>
        <dbReference type="EMBL" id="ERK41944.1"/>
    </source>
</evidence>
<accession>U2PE50</accession>
<organism evidence="1 2">
    <name type="scientific">Eubacterium ramulus ATCC 29099</name>
    <dbReference type="NCBI Taxonomy" id="1256908"/>
    <lineage>
        <taxon>Bacteria</taxon>
        <taxon>Bacillati</taxon>
        <taxon>Bacillota</taxon>
        <taxon>Clostridia</taxon>
        <taxon>Eubacteriales</taxon>
        <taxon>Eubacteriaceae</taxon>
        <taxon>Eubacterium</taxon>
    </lineage>
</organism>
<evidence type="ECO:0000313" key="2">
    <source>
        <dbReference type="Proteomes" id="UP000016608"/>
    </source>
</evidence>
<keyword evidence="2" id="KW-1185">Reference proteome</keyword>
<comment type="caution">
    <text evidence="1">The sequence shown here is derived from an EMBL/GenBank/DDBJ whole genome shotgun (WGS) entry which is preliminary data.</text>
</comment>
<dbReference type="EMBL" id="AWVJ01000180">
    <property type="protein sequence ID" value="ERK41944.1"/>
    <property type="molecule type" value="Genomic_DNA"/>
</dbReference>
<dbReference type="AlphaFoldDB" id="U2PE50"/>
<proteinExistence type="predicted"/>
<dbReference type="HOGENOM" id="CLU_2972701_0_0_9"/>
<sequence>MAVAVALFPLLEDDLLLIVQVEAVAFAVADAAVQVDEPFPYEKLPVTVTDHCSTLSEE</sequence>